<organism evidence="2 3">
    <name type="scientific">Pseudoluteimonas lycopersici</name>
    <dbReference type="NCBI Taxonomy" id="1324796"/>
    <lineage>
        <taxon>Bacteria</taxon>
        <taxon>Pseudomonadati</taxon>
        <taxon>Pseudomonadota</taxon>
        <taxon>Gammaproteobacteria</taxon>
        <taxon>Lysobacterales</taxon>
        <taxon>Lysobacteraceae</taxon>
        <taxon>Pseudoluteimonas</taxon>
    </lineage>
</organism>
<keyword evidence="1" id="KW-1133">Transmembrane helix</keyword>
<keyword evidence="3" id="KW-1185">Reference proteome</keyword>
<evidence type="ECO:0000313" key="2">
    <source>
        <dbReference type="EMBL" id="QDQ72608.1"/>
    </source>
</evidence>
<reference evidence="2 3" key="1">
    <citation type="submission" date="2019-07" db="EMBL/GenBank/DDBJ databases">
        <title>Lysobacter weifangensis sp. nov., isolated from bensulfuron-methyl contaminated farmland soil.</title>
        <authorList>
            <person name="Zhao H."/>
        </authorList>
    </citation>
    <scope>NUCLEOTIDE SEQUENCE [LARGE SCALE GENOMIC DNA]</scope>
    <source>
        <strain evidence="2 3">CC-Bw-6</strain>
    </source>
</reference>
<dbReference type="EMBL" id="CP041742">
    <property type="protein sequence ID" value="QDQ72608.1"/>
    <property type="molecule type" value="Genomic_DNA"/>
</dbReference>
<accession>A0A516V267</accession>
<name>A0A516V267_9GAMM</name>
<sequence>MPKIVISFAAASAFLATLIYLHALFKLYGVIASEKPEWVNRRGALSFFYSAFPPVTDPNVWLSVVRRAFSPSIRELQSPLALVYAKRIRWSLATGLLGYGVLIVAGAVRGA</sequence>
<dbReference type="AlphaFoldDB" id="A0A516V267"/>
<evidence type="ECO:0000256" key="1">
    <source>
        <dbReference type="SAM" id="Phobius"/>
    </source>
</evidence>
<dbReference type="OrthoDB" id="6058372at2"/>
<keyword evidence="1" id="KW-0812">Transmembrane</keyword>
<dbReference type="Proteomes" id="UP000315891">
    <property type="component" value="Chromosome"/>
</dbReference>
<evidence type="ECO:0000313" key="3">
    <source>
        <dbReference type="Proteomes" id="UP000315891"/>
    </source>
</evidence>
<dbReference type="RefSeq" id="WP_143878124.1">
    <property type="nucleotide sequence ID" value="NZ_BAABLZ010000002.1"/>
</dbReference>
<proteinExistence type="predicted"/>
<feature type="transmembrane region" description="Helical" evidence="1">
    <location>
        <begin position="90"/>
        <end position="108"/>
    </location>
</feature>
<keyword evidence="1" id="KW-0472">Membrane</keyword>
<protein>
    <submittedName>
        <fullName evidence="2">Uncharacterized protein</fullName>
    </submittedName>
</protein>
<gene>
    <name evidence="2" type="ORF">FNZ56_01310</name>
</gene>